<keyword evidence="4" id="KW-1133">Transmembrane helix</keyword>
<evidence type="ECO:0000313" key="7">
    <source>
        <dbReference type="Proteomes" id="UP000252086"/>
    </source>
</evidence>
<dbReference type="CDD" id="cd01949">
    <property type="entry name" value="GGDEF"/>
    <property type="match status" value="1"/>
</dbReference>
<dbReference type="Pfam" id="PF20966">
    <property type="entry name" value="MASE6"/>
    <property type="match status" value="1"/>
</dbReference>
<reference evidence="6 7" key="1">
    <citation type="submission" date="2018-06" db="EMBL/GenBank/DDBJ databases">
        <title>Genomic Encyclopedia of Type Strains, Phase III (KMG-III): the genomes of soil and plant-associated and newly described type strains.</title>
        <authorList>
            <person name="Whitman W."/>
        </authorList>
    </citation>
    <scope>NUCLEOTIDE SEQUENCE [LARGE SCALE GENOMIC DNA]</scope>
    <source>
        <strain evidence="6 7">CECT 7732</strain>
    </source>
</reference>
<keyword evidence="4" id="KW-0812">Transmembrane</keyword>
<dbReference type="Pfam" id="PF00990">
    <property type="entry name" value="GGDEF"/>
    <property type="match status" value="1"/>
</dbReference>
<dbReference type="OrthoDB" id="9813903at2"/>
<proteinExistence type="predicted"/>
<dbReference type="Gene3D" id="3.30.70.270">
    <property type="match status" value="1"/>
</dbReference>
<feature type="transmembrane region" description="Helical" evidence="4">
    <location>
        <begin position="55"/>
        <end position="78"/>
    </location>
</feature>
<dbReference type="SMART" id="SM00267">
    <property type="entry name" value="GGDEF"/>
    <property type="match status" value="1"/>
</dbReference>
<feature type="transmembrane region" description="Helical" evidence="4">
    <location>
        <begin position="90"/>
        <end position="109"/>
    </location>
</feature>
<dbReference type="Proteomes" id="UP000252086">
    <property type="component" value="Unassembled WGS sequence"/>
</dbReference>
<dbReference type="NCBIfam" id="TIGR00254">
    <property type="entry name" value="GGDEF"/>
    <property type="match status" value="1"/>
</dbReference>
<evidence type="ECO:0000313" key="6">
    <source>
        <dbReference type="EMBL" id="RBO78550.1"/>
    </source>
</evidence>
<dbReference type="InterPro" id="IPR000160">
    <property type="entry name" value="GGDEF_dom"/>
</dbReference>
<dbReference type="InterPro" id="IPR050469">
    <property type="entry name" value="Diguanylate_Cyclase"/>
</dbReference>
<comment type="caution">
    <text evidence="6">The sequence shown here is derived from an EMBL/GenBank/DDBJ whole genome shotgun (WGS) entry which is preliminary data.</text>
</comment>
<dbReference type="PANTHER" id="PTHR45138">
    <property type="entry name" value="REGULATORY COMPONENTS OF SENSORY TRANSDUCTION SYSTEM"/>
    <property type="match status" value="1"/>
</dbReference>
<dbReference type="PANTHER" id="PTHR45138:SF9">
    <property type="entry name" value="DIGUANYLATE CYCLASE DGCM-RELATED"/>
    <property type="match status" value="1"/>
</dbReference>
<organism evidence="6 7">
    <name type="scientific">Marinomonas aquiplantarum</name>
    <dbReference type="NCBI Taxonomy" id="491951"/>
    <lineage>
        <taxon>Bacteria</taxon>
        <taxon>Pseudomonadati</taxon>
        <taxon>Pseudomonadota</taxon>
        <taxon>Gammaproteobacteria</taxon>
        <taxon>Oceanospirillales</taxon>
        <taxon>Oceanospirillaceae</taxon>
        <taxon>Marinomonas</taxon>
    </lineage>
</organism>
<dbReference type="FunFam" id="3.30.70.270:FF:000001">
    <property type="entry name" value="Diguanylate cyclase domain protein"/>
    <property type="match status" value="1"/>
</dbReference>
<protein>
    <recommendedName>
        <fullName evidence="2">diguanylate cyclase</fullName>
        <ecNumber evidence="2">2.7.7.65</ecNumber>
    </recommendedName>
</protein>
<name>A0A366CT56_9GAMM</name>
<dbReference type="InterPro" id="IPR048435">
    <property type="entry name" value="MASE6"/>
</dbReference>
<dbReference type="PROSITE" id="PS50887">
    <property type="entry name" value="GGDEF"/>
    <property type="match status" value="1"/>
</dbReference>
<feature type="transmembrane region" description="Helical" evidence="4">
    <location>
        <begin position="30"/>
        <end position="49"/>
    </location>
</feature>
<keyword evidence="7" id="KW-1185">Reference proteome</keyword>
<comment type="catalytic activity">
    <reaction evidence="3">
        <text>2 GTP = 3',3'-c-di-GMP + 2 diphosphate</text>
        <dbReference type="Rhea" id="RHEA:24898"/>
        <dbReference type="ChEBI" id="CHEBI:33019"/>
        <dbReference type="ChEBI" id="CHEBI:37565"/>
        <dbReference type="ChEBI" id="CHEBI:58805"/>
        <dbReference type="EC" id="2.7.7.65"/>
    </reaction>
</comment>
<evidence type="ECO:0000256" key="2">
    <source>
        <dbReference type="ARBA" id="ARBA00012528"/>
    </source>
</evidence>
<keyword evidence="4" id="KW-0472">Membrane</keyword>
<evidence type="ECO:0000256" key="4">
    <source>
        <dbReference type="SAM" id="Phobius"/>
    </source>
</evidence>
<dbReference type="InterPro" id="IPR029787">
    <property type="entry name" value="Nucleotide_cyclase"/>
</dbReference>
<dbReference type="EC" id="2.7.7.65" evidence="2"/>
<comment type="cofactor">
    <cofactor evidence="1">
        <name>Mg(2+)</name>
        <dbReference type="ChEBI" id="CHEBI:18420"/>
    </cofactor>
</comment>
<feature type="domain" description="GGDEF" evidence="5">
    <location>
        <begin position="234"/>
        <end position="365"/>
    </location>
</feature>
<gene>
    <name evidence="6" type="ORF">DFP76_11415</name>
</gene>
<evidence type="ECO:0000256" key="1">
    <source>
        <dbReference type="ARBA" id="ARBA00001946"/>
    </source>
</evidence>
<feature type="transmembrane region" description="Helical" evidence="4">
    <location>
        <begin position="139"/>
        <end position="162"/>
    </location>
</feature>
<dbReference type="SUPFAM" id="SSF55073">
    <property type="entry name" value="Nucleotide cyclase"/>
    <property type="match status" value="1"/>
</dbReference>
<accession>A0A366CT56</accession>
<evidence type="ECO:0000256" key="3">
    <source>
        <dbReference type="ARBA" id="ARBA00034247"/>
    </source>
</evidence>
<feature type="transmembrane region" description="Helical" evidence="4">
    <location>
        <begin position="115"/>
        <end position="132"/>
    </location>
</feature>
<dbReference type="AlphaFoldDB" id="A0A366CT56"/>
<evidence type="ECO:0000259" key="5">
    <source>
        <dbReference type="PROSITE" id="PS50887"/>
    </source>
</evidence>
<dbReference type="EMBL" id="QNRF01000014">
    <property type="protein sequence ID" value="RBO78550.1"/>
    <property type="molecule type" value="Genomic_DNA"/>
</dbReference>
<feature type="transmembrane region" description="Helical" evidence="4">
    <location>
        <begin position="168"/>
        <end position="185"/>
    </location>
</feature>
<sequence length="365" mass="41142">MKAFIIKVIRHYRRALLQGFGDREYSYQRYLAALFGLIGSVIALVMGINSILIDLYVLAGALLAASFLLFLSFSLLISAKYVRYHNMMKYMALTALLSLGVYLIYSGGVSNSGPLWIYIFPSVIFAFCGLKVGIMINLIFSVILMVMLYTPNGYFLATLYPVAFKSRLVLAFLTTVALSAFYEAARHSSYLNMARLKAKFEQESQIDELTRLPNRRGMRKKLRAAYHKAITTNQVFTLAVFDIDHFKNVNDCFGHEIGDEVLKHVSDVLRNGLRKQDVLSRWGGEEFLLLLPDTNGEEAFLLLEEMRKLIAASHYDQANEAITITFSIGYCEMSDAASLSEMIHLADISLYKAKQTGRNKVLAYG</sequence>
<dbReference type="GO" id="GO:0052621">
    <property type="term" value="F:diguanylate cyclase activity"/>
    <property type="evidence" value="ECO:0007669"/>
    <property type="project" value="UniProtKB-EC"/>
</dbReference>
<dbReference type="InterPro" id="IPR043128">
    <property type="entry name" value="Rev_trsase/Diguanyl_cyclase"/>
</dbReference>
<dbReference type="RefSeq" id="WP_113875723.1">
    <property type="nucleotide sequence ID" value="NZ_QNRF01000014.1"/>
</dbReference>